<dbReference type="Pfam" id="PF13676">
    <property type="entry name" value="TIR_2"/>
    <property type="match status" value="1"/>
</dbReference>
<dbReference type="EMBL" id="JANHOH010000006">
    <property type="protein sequence ID" value="MCQ6960107.1"/>
    <property type="molecule type" value="Genomic_DNA"/>
</dbReference>
<accession>A0ABT1T650</accession>
<reference evidence="2 3" key="1">
    <citation type="submission" date="2022-07" db="EMBL/GenBank/DDBJ databases">
        <title>Mucilaginibacter sp. JC4.</title>
        <authorList>
            <person name="Le V."/>
            <person name="Ko S.-R."/>
            <person name="Ahn C.-Y."/>
            <person name="Oh H.-M."/>
        </authorList>
    </citation>
    <scope>NUCLEOTIDE SEQUENCE [LARGE SCALE GENOMIC DNA]</scope>
    <source>
        <strain evidence="2 3">JC4</strain>
    </source>
</reference>
<dbReference type="PROSITE" id="PS50104">
    <property type="entry name" value="TIR"/>
    <property type="match status" value="1"/>
</dbReference>
<name>A0ABT1T650_9SPHI</name>
<feature type="domain" description="TIR" evidence="1">
    <location>
        <begin position="157"/>
        <end position="303"/>
    </location>
</feature>
<dbReference type="InterPro" id="IPR038461">
    <property type="entry name" value="Schlafen_AlbA_2_dom_sf"/>
</dbReference>
<evidence type="ECO:0000313" key="3">
    <source>
        <dbReference type="Proteomes" id="UP001204376"/>
    </source>
</evidence>
<dbReference type="InterPro" id="IPR035897">
    <property type="entry name" value="Toll_tir_struct_dom_sf"/>
</dbReference>
<dbReference type="RefSeq" id="WP_256540294.1">
    <property type="nucleotide sequence ID" value="NZ_JANHOH010000006.1"/>
</dbReference>
<evidence type="ECO:0000259" key="1">
    <source>
        <dbReference type="PROSITE" id="PS50104"/>
    </source>
</evidence>
<dbReference type="Pfam" id="PF04326">
    <property type="entry name" value="SLFN_AlbA_2"/>
    <property type="match status" value="1"/>
</dbReference>
<dbReference type="SUPFAM" id="SSF52200">
    <property type="entry name" value="Toll/Interleukin receptor TIR domain"/>
    <property type="match status" value="1"/>
</dbReference>
<protein>
    <submittedName>
        <fullName evidence="2">TIR domain-containing protein</fullName>
    </submittedName>
</protein>
<gene>
    <name evidence="2" type="ORF">NPE20_19160</name>
</gene>
<dbReference type="Proteomes" id="UP001204376">
    <property type="component" value="Unassembled WGS sequence"/>
</dbReference>
<comment type="caution">
    <text evidence="2">The sequence shown here is derived from an EMBL/GenBank/DDBJ whole genome shotgun (WGS) entry which is preliminary data.</text>
</comment>
<dbReference type="InterPro" id="IPR000157">
    <property type="entry name" value="TIR_dom"/>
</dbReference>
<organism evidence="2 3">
    <name type="scientific">Mucilaginibacter aquariorum</name>
    <dbReference type="NCBI Taxonomy" id="2967225"/>
    <lineage>
        <taxon>Bacteria</taxon>
        <taxon>Pseudomonadati</taxon>
        <taxon>Bacteroidota</taxon>
        <taxon>Sphingobacteriia</taxon>
        <taxon>Sphingobacteriales</taxon>
        <taxon>Sphingobacteriaceae</taxon>
        <taxon>Mucilaginibacter</taxon>
    </lineage>
</organism>
<sequence>MLFEEYVTNQIGLPESDRLKYEALLPSSSELGRLICAFSNTNGGIIMLGMLSKNNKISVKGLSADFQVNVVLANAISKLSPAPSVQSGFVTYQEKQLFVIKVEKSDQTIAYNQTAYGIKSKKIYKLSQALGSDTNAGIILTNGKYTGLKNNHILQASGKSIFISYQWHHKVAANNLYAFLKANGYVPAMDDHQLTYKDSISTFMESIRASDFAVLIISDEYLKSENCMIEVLHVLKDRNSKNKILPIRHEDVKIFKTADRIKYVEFWKTQVKEREKMLDGIDPTNAIEELKKLRIAKQIHQDISDFLSGIADMITNTIEEQEKTAYQNIINFIEANKN</sequence>
<evidence type="ECO:0000313" key="2">
    <source>
        <dbReference type="EMBL" id="MCQ6960107.1"/>
    </source>
</evidence>
<dbReference type="InterPro" id="IPR007421">
    <property type="entry name" value="Schlafen_AlbA_2_dom"/>
</dbReference>
<proteinExistence type="predicted"/>
<dbReference type="Gene3D" id="3.40.50.10140">
    <property type="entry name" value="Toll/interleukin-1 receptor homology (TIR) domain"/>
    <property type="match status" value="1"/>
</dbReference>
<dbReference type="Gene3D" id="3.30.950.30">
    <property type="entry name" value="Schlafen, AAA domain"/>
    <property type="match status" value="1"/>
</dbReference>
<keyword evidence="3" id="KW-1185">Reference proteome</keyword>